<dbReference type="InterPro" id="IPR013057">
    <property type="entry name" value="AA_transpt_TM"/>
</dbReference>
<organism evidence="11 12">
    <name type="scientific">Malassezia sympodialis (strain ATCC 42132)</name>
    <name type="common">Atopic eczema-associated yeast</name>
    <dbReference type="NCBI Taxonomy" id="1230383"/>
    <lineage>
        <taxon>Eukaryota</taxon>
        <taxon>Fungi</taxon>
        <taxon>Dikarya</taxon>
        <taxon>Basidiomycota</taxon>
        <taxon>Ustilaginomycotina</taxon>
        <taxon>Malasseziomycetes</taxon>
        <taxon>Malasseziales</taxon>
        <taxon>Malasseziaceae</taxon>
        <taxon>Malassezia</taxon>
    </lineage>
</organism>
<keyword evidence="4 9" id="KW-0812">Transmembrane</keyword>
<feature type="transmembrane region" description="Helical" evidence="9">
    <location>
        <begin position="691"/>
        <end position="710"/>
    </location>
</feature>
<dbReference type="VEuPathDB" id="FungiDB:MSYG_3862"/>
<dbReference type="Pfam" id="PF01490">
    <property type="entry name" value="Aa_trans"/>
    <property type="match status" value="1"/>
</dbReference>
<feature type="transmembrane region" description="Helical" evidence="9">
    <location>
        <begin position="627"/>
        <end position="647"/>
    </location>
</feature>
<feature type="transmembrane region" description="Helical" evidence="9">
    <location>
        <begin position="506"/>
        <end position="525"/>
    </location>
</feature>
<feature type="transmembrane region" description="Helical" evidence="9">
    <location>
        <begin position="653"/>
        <end position="679"/>
    </location>
</feature>
<keyword evidence="7 9" id="KW-0472">Membrane</keyword>
<feature type="transmembrane region" description="Helical" evidence="9">
    <location>
        <begin position="545"/>
        <end position="565"/>
    </location>
</feature>
<feature type="region of interest" description="Disordered" evidence="8">
    <location>
        <begin position="1"/>
        <end position="24"/>
    </location>
</feature>
<sequence length="713" mass="78672">MPTRTIPVRDRTGQGANAQRQDHAMNQPWRSSLDLVWSYSRSQAYFGDNLISSPSFVERRWHDSSSSGLCDSETETIQDTDTRNSGADFTDGEYSADNDTFSDDDTSPAARVRDRPTASLDTQKYWQNLGTDSELMSERAGRRSKSRSTVRNERPSYMRAPTHDFDEGLSDDNLDSSRSHSQSPKRMDPDVPTEPQPNRLNYVAQDRARSRPPMNPSPHAGRSRERQRTPLRASAPQLRDPYHFDERTLLLTLPDTESDYQASRLHKPTTPTKTGYVRQKSTFWQTWFNAVNALVGVGILSMPLVLRQAGWLGGALLFLLCGFATNYTGKLIARILAHDPQLKTYVDIGRYAFGPSARYWIAIMFCAEMIFVSMALVILLGDSASVLYYGKDQEPDAWALFAFKVIGFVVVLPTVFLPLSFLSPISLVGITSILFTIVVLFIDGIVKRTTPGSLWDPAVTELGPRFKGMGIGFGLLMSGFASHPILPSLYRDMQHPEQFNRMLDLAYLATAALYGTMGVVGYIMFGTNVSDEVTSDLARTRGMPLFLTTACVVLIIVNSMSKFALALRPVQNFFESALGLSVDPIPAAEPEEQQRLLSPGAVPTHDTPSVSRVPGLHHIYSRFGVHVARLALSLTVAIAVLCMAVALPSLERVMGFLGAFLTFNTCILGPILAAMVVFAAERKCLSQAADLVLLGVTSVLAILGTVYTLHPSF</sequence>
<dbReference type="EMBL" id="LT671826">
    <property type="protein sequence ID" value="SHO79513.1"/>
    <property type="molecule type" value="Genomic_DNA"/>
</dbReference>
<evidence type="ECO:0000256" key="3">
    <source>
        <dbReference type="ARBA" id="ARBA00022448"/>
    </source>
</evidence>
<gene>
    <name evidence="11" type="ORF">MSYG_3862</name>
</gene>
<evidence type="ECO:0000256" key="6">
    <source>
        <dbReference type="ARBA" id="ARBA00022989"/>
    </source>
</evidence>
<feature type="region of interest" description="Disordered" evidence="8">
    <location>
        <begin position="62"/>
        <end position="239"/>
    </location>
</feature>
<reference evidence="12" key="1">
    <citation type="journal article" date="2017" name="Nucleic Acids Res.">
        <title>Proteogenomics produces comprehensive and highly accurate protein-coding gene annotation in a complete genome assembly of Malassezia sympodialis.</title>
        <authorList>
            <person name="Zhu Y."/>
            <person name="Engstroem P.G."/>
            <person name="Tellgren-Roth C."/>
            <person name="Baudo C.D."/>
            <person name="Kennell J.C."/>
            <person name="Sun S."/>
            <person name="Billmyre R.B."/>
            <person name="Schroeder M.S."/>
            <person name="Andersson A."/>
            <person name="Holm T."/>
            <person name="Sigurgeirsson B."/>
            <person name="Wu G."/>
            <person name="Sankaranarayanan S.R."/>
            <person name="Siddharthan R."/>
            <person name="Sanyal K."/>
            <person name="Lundeberg J."/>
            <person name="Nystedt B."/>
            <person name="Boekhout T."/>
            <person name="Dawson T.L. Jr."/>
            <person name="Heitman J."/>
            <person name="Scheynius A."/>
            <person name="Lehtioe J."/>
        </authorList>
    </citation>
    <scope>NUCLEOTIDE SEQUENCE [LARGE SCALE GENOMIC DNA]</scope>
    <source>
        <strain evidence="12">ATCC 42132</strain>
    </source>
</reference>
<feature type="domain" description="Amino acid transporter transmembrane" evidence="10">
    <location>
        <begin position="280"/>
        <end position="707"/>
    </location>
</feature>
<dbReference type="Proteomes" id="UP000186303">
    <property type="component" value="Chromosome 6"/>
</dbReference>
<protein>
    <submittedName>
        <fullName evidence="11">Similar to S.cerevisiae protein AVT1 (Vacuolar transporter)</fullName>
    </submittedName>
</protein>
<dbReference type="GO" id="GO:0005774">
    <property type="term" value="C:vacuolar membrane"/>
    <property type="evidence" value="ECO:0007669"/>
    <property type="project" value="TreeGrafter"/>
</dbReference>
<dbReference type="Gene3D" id="1.20.1740.10">
    <property type="entry name" value="Amino acid/polyamine transporter I"/>
    <property type="match status" value="1"/>
</dbReference>
<proteinExistence type="inferred from homology"/>
<comment type="similarity">
    <text evidence="2">Belongs to the amino acid/polyamine transporter 2 family.</text>
</comment>
<evidence type="ECO:0000313" key="11">
    <source>
        <dbReference type="EMBL" id="SHO79513.1"/>
    </source>
</evidence>
<dbReference type="AlphaFoldDB" id="A0A1M8AAZ1"/>
<dbReference type="OMA" id="WSYSRSQ"/>
<dbReference type="OrthoDB" id="655540at2759"/>
<feature type="transmembrane region" description="Helical" evidence="9">
    <location>
        <begin position="359"/>
        <end position="380"/>
    </location>
</feature>
<evidence type="ECO:0000256" key="8">
    <source>
        <dbReference type="SAM" id="MobiDB-lite"/>
    </source>
</evidence>
<feature type="transmembrane region" description="Helical" evidence="9">
    <location>
        <begin position="400"/>
        <end position="419"/>
    </location>
</feature>
<name>A0A1M8AAZ1_MALS4</name>
<keyword evidence="5" id="KW-0029">Amino-acid transport</keyword>
<keyword evidence="6 9" id="KW-1133">Transmembrane helix</keyword>
<dbReference type="STRING" id="1230383.A0A1M8AAZ1"/>
<keyword evidence="3" id="KW-0813">Transport</keyword>
<evidence type="ECO:0000259" key="10">
    <source>
        <dbReference type="Pfam" id="PF01490"/>
    </source>
</evidence>
<evidence type="ECO:0000256" key="2">
    <source>
        <dbReference type="ARBA" id="ARBA00008066"/>
    </source>
</evidence>
<evidence type="ECO:0000256" key="5">
    <source>
        <dbReference type="ARBA" id="ARBA00022970"/>
    </source>
</evidence>
<feature type="transmembrane region" description="Helical" evidence="9">
    <location>
        <begin position="466"/>
        <end position="486"/>
    </location>
</feature>
<evidence type="ECO:0000256" key="4">
    <source>
        <dbReference type="ARBA" id="ARBA00022692"/>
    </source>
</evidence>
<feature type="compositionally biased region" description="Basic and acidic residues" evidence="8">
    <location>
        <begin position="150"/>
        <end position="166"/>
    </location>
</feature>
<feature type="transmembrane region" description="Helical" evidence="9">
    <location>
        <begin position="312"/>
        <end position="333"/>
    </location>
</feature>
<feature type="compositionally biased region" description="Acidic residues" evidence="8">
    <location>
        <begin position="90"/>
        <end position="106"/>
    </location>
</feature>
<evidence type="ECO:0000313" key="12">
    <source>
        <dbReference type="Proteomes" id="UP000186303"/>
    </source>
</evidence>
<accession>A0A1M8AAZ1</accession>
<dbReference type="PANTHER" id="PTHR22950:SF692">
    <property type="entry name" value="TRANSMEMBRANE AMINO ACID TRANSPORTER FAMILY PROTEIN"/>
    <property type="match status" value="1"/>
</dbReference>
<dbReference type="PANTHER" id="PTHR22950">
    <property type="entry name" value="AMINO ACID TRANSPORTER"/>
    <property type="match status" value="1"/>
</dbReference>
<feature type="transmembrane region" description="Helical" evidence="9">
    <location>
        <begin position="426"/>
        <end position="446"/>
    </location>
</feature>
<dbReference type="GO" id="GO:0015179">
    <property type="term" value="F:L-amino acid transmembrane transporter activity"/>
    <property type="evidence" value="ECO:0007669"/>
    <property type="project" value="TreeGrafter"/>
</dbReference>
<evidence type="ECO:0000256" key="7">
    <source>
        <dbReference type="ARBA" id="ARBA00023136"/>
    </source>
</evidence>
<evidence type="ECO:0000256" key="9">
    <source>
        <dbReference type="SAM" id="Phobius"/>
    </source>
</evidence>
<feature type="transmembrane region" description="Helical" evidence="9">
    <location>
        <begin position="287"/>
        <end position="306"/>
    </location>
</feature>
<keyword evidence="12" id="KW-1185">Reference proteome</keyword>
<feature type="compositionally biased region" description="Polar residues" evidence="8">
    <location>
        <begin position="119"/>
        <end position="131"/>
    </location>
</feature>
<comment type="subcellular location">
    <subcellularLocation>
        <location evidence="1">Membrane</location>
        <topology evidence="1">Multi-pass membrane protein</topology>
    </subcellularLocation>
</comment>
<evidence type="ECO:0000256" key="1">
    <source>
        <dbReference type="ARBA" id="ARBA00004141"/>
    </source>
</evidence>